<dbReference type="EMBL" id="CAJVPQ010003379">
    <property type="protein sequence ID" value="CAG8626422.1"/>
    <property type="molecule type" value="Genomic_DNA"/>
</dbReference>
<comment type="caution">
    <text evidence="1">The sequence shown here is derived from an EMBL/GenBank/DDBJ whole genome shotgun (WGS) entry which is preliminary data.</text>
</comment>
<name>A0A9N9D8J5_9GLOM</name>
<keyword evidence="2" id="KW-1185">Reference proteome</keyword>
<proteinExistence type="predicted"/>
<organism evidence="1 2">
    <name type="scientific">Funneliformis caledonium</name>
    <dbReference type="NCBI Taxonomy" id="1117310"/>
    <lineage>
        <taxon>Eukaryota</taxon>
        <taxon>Fungi</taxon>
        <taxon>Fungi incertae sedis</taxon>
        <taxon>Mucoromycota</taxon>
        <taxon>Glomeromycotina</taxon>
        <taxon>Glomeromycetes</taxon>
        <taxon>Glomerales</taxon>
        <taxon>Glomeraceae</taxon>
        <taxon>Funneliformis</taxon>
    </lineage>
</organism>
<dbReference type="AlphaFoldDB" id="A0A9N9D8J5"/>
<dbReference type="Proteomes" id="UP000789570">
    <property type="component" value="Unassembled WGS sequence"/>
</dbReference>
<sequence length="170" mass="19613">MSKWICCNSYTEEFQIKLYLNHKKDQFLNRDLPAFSINESHLREISMNKKEFTSSINLEEGGCEGKRTACFGGLSVAQQTILISPTIVVQIPWFQTCCATESDTFDFILNSRLDMKFPILETILGVMNLPFLLSTLYNDIESYDGERCPFWWWVSLIKSKMAQSVTLIII</sequence>
<protein>
    <submittedName>
        <fullName evidence="1">9558_t:CDS:1</fullName>
    </submittedName>
</protein>
<evidence type="ECO:0000313" key="2">
    <source>
        <dbReference type="Proteomes" id="UP000789570"/>
    </source>
</evidence>
<accession>A0A9N9D8J5</accession>
<reference evidence="1" key="1">
    <citation type="submission" date="2021-06" db="EMBL/GenBank/DDBJ databases">
        <authorList>
            <person name="Kallberg Y."/>
            <person name="Tangrot J."/>
            <person name="Rosling A."/>
        </authorList>
    </citation>
    <scope>NUCLEOTIDE SEQUENCE</scope>
    <source>
        <strain evidence="1">UK204</strain>
    </source>
</reference>
<evidence type="ECO:0000313" key="1">
    <source>
        <dbReference type="EMBL" id="CAG8626422.1"/>
    </source>
</evidence>
<gene>
    <name evidence="1" type="ORF">FCALED_LOCUS9831</name>
</gene>